<keyword evidence="6 7" id="KW-0472">Membrane</keyword>
<dbReference type="GO" id="GO:0022857">
    <property type="term" value="F:transmembrane transporter activity"/>
    <property type="evidence" value="ECO:0007669"/>
    <property type="project" value="InterPro"/>
</dbReference>
<dbReference type="InterPro" id="IPR020846">
    <property type="entry name" value="MFS_dom"/>
</dbReference>
<feature type="domain" description="Major facilitator superfamily (MFS) profile" evidence="8">
    <location>
        <begin position="10"/>
        <end position="387"/>
    </location>
</feature>
<keyword evidence="2" id="KW-0813">Transport</keyword>
<proteinExistence type="predicted"/>
<evidence type="ECO:0000256" key="6">
    <source>
        <dbReference type="ARBA" id="ARBA00023136"/>
    </source>
</evidence>
<protein>
    <submittedName>
        <fullName evidence="9">MFS transporter</fullName>
    </submittedName>
</protein>
<dbReference type="InterPro" id="IPR047200">
    <property type="entry name" value="MFS_YcaD-like"/>
</dbReference>
<feature type="transmembrane region" description="Helical" evidence="7">
    <location>
        <begin position="329"/>
        <end position="350"/>
    </location>
</feature>
<dbReference type="PROSITE" id="PS50850">
    <property type="entry name" value="MFS"/>
    <property type="match status" value="1"/>
</dbReference>
<organism evidence="9 10">
    <name type="scientific">Niallia endozanthoxylica</name>
    <dbReference type="NCBI Taxonomy" id="2036016"/>
    <lineage>
        <taxon>Bacteria</taxon>
        <taxon>Bacillati</taxon>
        <taxon>Bacillota</taxon>
        <taxon>Bacilli</taxon>
        <taxon>Bacillales</taxon>
        <taxon>Bacillaceae</taxon>
        <taxon>Niallia</taxon>
    </lineage>
</organism>
<evidence type="ECO:0000256" key="4">
    <source>
        <dbReference type="ARBA" id="ARBA00022692"/>
    </source>
</evidence>
<feature type="transmembrane region" description="Helical" evidence="7">
    <location>
        <begin position="97"/>
        <end position="114"/>
    </location>
</feature>
<evidence type="ECO:0000256" key="2">
    <source>
        <dbReference type="ARBA" id="ARBA00022448"/>
    </source>
</evidence>
<keyword evidence="4 7" id="KW-0812">Transmembrane</keyword>
<dbReference type="Pfam" id="PF07690">
    <property type="entry name" value="MFS_1"/>
    <property type="match status" value="1"/>
</dbReference>
<dbReference type="GO" id="GO:0005886">
    <property type="term" value="C:plasma membrane"/>
    <property type="evidence" value="ECO:0007669"/>
    <property type="project" value="UniProtKB-SubCell"/>
</dbReference>
<dbReference type="Proteomes" id="UP000326671">
    <property type="component" value="Unassembled WGS sequence"/>
</dbReference>
<gene>
    <name evidence="9" type="ORF">F4V44_15375</name>
</gene>
<name>A0A5J5HNS6_9BACI</name>
<comment type="subcellular location">
    <subcellularLocation>
        <location evidence="1">Cell membrane</location>
        <topology evidence="1">Multi-pass membrane protein</topology>
    </subcellularLocation>
</comment>
<feature type="transmembrane region" description="Helical" evidence="7">
    <location>
        <begin position="205"/>
        <end position="224"/>
    </location>
</feature>
<feature type="transmembrane region" description="Helical" evidence="7">
    <location>
        <begin position="135"/>
        <end position="156"/>
    </location>
</feature>
<keyword evidence="10" id="KW-1185">Reference proteome</keyword>
<dbReference type="InterPro" id="IPR005829">
    <property type="entry name" value="Sugar_transporter_CS"/>
</dbReference>
<dbReference type="InterPro" id="IPR005828">
    <property type="entry name" value="MFS_sugar_transport-like"/>
</dbReference>
<sequence>MNGVISNRFRFLALVVTVAVSGFSQGMLAPLIAIIFEQDGISSSVNGLHATSIYIGMLLAAPFMEKPIRKFGYKPILLTGGLIVITALAFFPLWKSIWFWFVLRLLVGIGDNMLHFGSQTWITSFSPSHKRGRNISLYGLFFGLGFAGGPMITRFLGVNEALPFMISAGLSLLVWLPILFLKNEFPEKSEEESSFFSTFSRFGKAWKYGWIAFLFPFCYGFLEASLNGSFPIYALRIGIDAHDVAFILPAFAIGSIVFQLPLGILSDRFGRRRILMVALIIGLTSFMAAGMLDKSVIGLAVCFFIAGMLVGSTFSLGVSYMVDLVPKHLLTAGNIMCSILFSIGSISGPFVGGLMMQYAKGINLFFTISMMLGIVLLALLSFKPKVESAKLNKTA</sequence>
<evidence type="ECO:0000259" key="8">
    <source>
        <dbReference type="PROSITE" id="PS50850"/>
    </source>
</evidence>
<evidence type="ECO:0000256" key="7">
    <source>
        <dbReference type="SAM" id="Phobius"/>
    </source>
</evidence>
<feature type="transmembrane region" description="Helical" evidence="7">
    <location>
        <begin position="162"/>
        <end position="181"/>
    </location>
</feature>
<dbReference type="InterPro" id="IPR036259">
    <property type="entry name" value="MFS_trans_sf"/>
</dbReference>
<feature type="transmembrane region" description="Helical" evidence="7">
    <location>
        <begin position="362"/>
        <end position="382"/>
    </location>
</feature>
<dbReference type="RefSeq" id="WP_150440899.1">
    <property type="nucleotide sequence ID" value="NZ_VYKL01000022.1"/>
</dbReference>
<dbReference type="OrthoDB" id="478565at2"/>
<dbReference type="InterPro" id="IPR011701">
    <property type="entry name" value="MFS"/>
</dbReference>
<dbReference type="EMBL" id="VYKL01000022">
    <property type="protein sequence ID" value="KAA9022648.1"/>
    <property type="molecule type" value="Genomic_DNA"/>
</dbReference>
<dbReference type="CDD" id="cd17477">
    <property type="entry name" value="MFS_YcaD_like"/>
    <property type="match status" value="1"/>
</dbReference>
<feature type="transmembrane region" description="Helical" evidence="7">
    <location>
        <begin position="244"/>
        <end position="262"/>
    </location>
</feature>
<feature type="transmembrane region" description="Helical" evidence="7">
    <location>
        <begin position="48"/>
        <end position="64"/>
    </location>
</feature>
<keyword evidence="3" id="KW-1003">Cell membrane</keyword>
<reference evidence="9 10" key="1">
    <citation type="submission" date="2019-09" db="EMBL/GenBank/DDBJ databases">
        <title>Whole genome sequences of isolates from the Mars Exploration Rovers.</title>
        <authorList>
            <person name="Seuylemezian A."/>
            <person name="Vaishampayan P."/>
        </authorList>
    </citation>
    <scope>NUCLEOTIDE SEQUENCE [LARGE SCALE GENOMIC DNA]</scope>
    <source>
        <strain evidence="9 10">MER_TA_151</strain>
    </source>
</reference>
<evidence type="ECO:0000313" key="10">
    <source>
        <dbReference type="Proteomes" id="UP000326671"/>
    </source>
</evidence>
<dbReference type="PANTHER" id="PTHR23521:SF2">
    <property type="entry name" value="TRANSPORTER MFS SUPERFAMILY"/>
    <property type="match status" value="1"/>
</dbReference>
<feature type="transmembrane region" description="Helical" evidence="7">
    <location>
        <begin position="71"/>
        <end position="91"/>
    </location>
</feature>
<feature type="transmembrane region" description="Helical" evidence="7">
    <location>
        <begin position="274"/>
        <end position="292"/>
    </location>
</feature>
<feature type="transmembrane region" description="Helical" evidence="7">
    <location>
        <begin position="12"/>
        <end position="36"/>
    </location>
</feature>
<dbReference type="Gene3D" id="1.20.1250.20">
    <property type="entry name" value="MFS general substrate transporter like domains"/>
    <property type="match status" value="2"/>
</dbReference>
<evidence type="ECO:0000256" key="5">
    <source>
        <dbReference type="ARBA" id="ARBA00022989"/>
    </source>
</evidence>
<dbReference type="SUPFAM" id="SSF103473">
    <property type="entry name" value="MFS general substrate transporter"/>
    <property type="match status" value="1"/>
</dbReference>
<dbReference type="Pfam" id="PF00083">
    <property type="entry name" value="Sugar_tr"/>
    <property type="match status" value="1"/>
</dbReference>
<evidence type="ECO:0000256" key="3">
    <source>
        <dbReference type="ARBA" id="ARBA00022475"/>
    </source>
</evidence>
<accession>A0A5J5HNS6</accession>
<evidence type="ECO:0000256" key="1">
    <source>
        <dbReference type="ARBA" id="ARBA00004651"/>
    </source>
</evidence>
<dbReference type="PANTHER" id="PTHR23521">
    <property type="entry name" value="TRANSPORTER MFS SUPERFAMILY"/>
    <property type="match status" value="1"/>
</dbReference>
<dbReference type="AlphaFoldDB" id="A0A5J5HNS6"/>
<comment type="caution">
    <text evidence="9">The sequence shown here is derived from an EMBL/GenBank/DDBJ whole genome shotgun (WGS) entry which is preliminary data.</text>
</comment>
<keyword evidence="5 7" id="KW-1133">Transmembrane helix</keyword>
<feature type="transmembrane region" description="Helical" evidence="7">
    <location>
        <begin position="298"/>
        <end position="322"/>
    </location>
</feature>
<dbReference type="PROSITE" id="PS00216">
    <property type="entry name" value="SUGAR_TRANSPORT_1"/>
    <property type="match status" value="1"/>
</dbReference>
<evidence type="ECO:0000313" key="9">
    <source>
        <dbReference type="EMBL" id="KAA9022648.1"/>
    </source>
</evidence>